<dbReference type="GO" id="GO:0046983">
    <property type="term" value="F:protein dimerization activity"/>
    <property type="evidence" value="ECO:0007669"/>
    <property type="project" value="InterPro"/>
</dbReference>
<organism evidence="1 2">
    <name type="scientific">Fredinandcohnia quinoae</name>
    <dbReference type="NCBI Taxonomy" id="2918902"/>
    <lineage>
        <taxon>Bacteria</taxon>
        <taxon>Bacillati</taxon>
        <taxon>Bacillota</taxon>
        <taxon>Bacilli</taxon>
        <taxon>Bacillales</taxon>
        <taxon>Bacillaceae</taxon>
        <taxon>Fredinandcohnia</taxon>
    </lineage>
</organism>
<dbReference type="EMBL" id="JAKTTI010000045">
    <property type="protein sequence ID" value="MCH1627568.1"/>
    <property type="molecule type" value="Genomic_DNA"/>
</dbReference>
<dbReference type="RefSeq" id="WP_240257487.1">
    <property type="nucleotide sequence ID" value="NZ_JAKTTI010000045.1"/>
</dbReference>
<name>A0AAW5E5E6_9BACI</name>
<dbReference type="InterPro" id="IPR053028">
    <property type="entry name" value="Spo0E-like_phosphatase"/>
</dbReference>
<proteinExistence type="predicted"/>
<dbReference type="GO" id="GO:0043937">
    <property type="term" value="P:regulation of sporulation"/>
    <property type="evidence" value="ECO:0007669"/>
    <property type="project" value="InterPro"/>
</dbReference>
<dbReference type="InterPro" id="IPR036638">
    <property type="entry name" value="HLH_DNA-bd_sf"/>
</dbReference>
<sequence length="85" mass="10055">MATKCEDSIQSLLDEINERREEMITTAIKTGFTSKQTIECSQKLDQLLNQYQQFETEETVVSHFRLNIRQMILFFCGTRVKLQNY</sequence>
<dbReference type="AlphaFoldDB" id="A0AAW5E5E6"/>
<dbReference type="Gene3D" id="4.10.280.10">
    <property type="entry name" value="Helix-loop-helix DNA-binding domain"/>
    <property type="match status" value="1"/>
</dbReference>
<dbReference type="InterPro" id="IPR018540">
    <property type="entry name" value="Spo0E-like"/>
</dbReference>
<reference evidence="1" key="1">
    <citation type="submission" date="2022-02" db="EMBL/GenBank/DDBJ databases">
        <title>Fredinandcohnia quinoae sp. nov. isolated from Chenopodium quinoa seeds.</title>
        <authorList>
            <person name="Saati-Santamaria Z."/>
            <person name="Flores-Felix J.D."/>
            <person name="Igual J.M."/>
            <person name="Velazquez E."/>
            <person name="Garcia-Fraile P."/>
            <person name="Martinez-Molina E."/>
        </authorList>
    </citation>
    <scope>NUCLEOTIDE SEQUENCE</scope>
    <source>
        <strain evidence="1">SECRCQ15</strain>
    </source>
</reference>
<dbReference type="InterPro" id="IPR037208">
    <property type="entry name" value="Spo0E-like_sf"/>
</dbReference>
<evidence type="ECO:0000313" key="2">
    <source>
        <dbReference type="Proteomes" id="UP001431131"/>
    </source>
</evidence>
<keyword evidence="2" id="KW-1185">Reference proteome</keyword>
<dbReference type="PANTHER" id="PTHR41263:SF1">
    <property type="entry name" value="ASPARTYL-PHOSPHATE PHOSPHATASE YISI"/>
    <property type="match status" value="1"/>
</dbReference>
<comment type="caution">
    <text evidence="1">The sequence shown here is derived from an EMBL/GenBank/DDBJ whole genome shotgun (WGS) entry which is preliminary data.</text>
</comment>
<evidence type="ECO:0000313" key="1">
    <source>
        <dbReference type="EMBL" id="MCH1627568.1"/>
    </source>
</evidence>
<dbReference type="PANTHER" id="PTHR41263">
    <property type="entry name" value="ASPARTYL-PHOSPHATE PHOSPHATASE YISI"/>
    <property type="match status" value="1"/>
</dbReference>
<dbReference type="Pfam" id="PF09388">
    <property type="entry name" value="SpoOE-like"/>
    <property type="match status" value="1"/>
</dbReference>
<gene>
    <name evidence="1" type="ORF">MJG50_19715</name>
</gene>
<dbReference type="Proteomes" id="UP001431131">
    <property type="component" value="Unassembled WGS sequence"/>
</dbReference>
<accession>A0AAW5E5E6</accession>
<dbReference type="SUPFAM" id="SSF140500">
    <property type="entry name" value="BAS1536-like"/>
    <property type="match status" value="1"/>
</dbReference>
<protein>
    <submittedName>
        <fullName evidence="1">Aspartyl-phosphate phosphatase Spo0E family protein</fullName>
    </submittedName>
</protein>